<dbReference type="Pfam" id="PF00280">
    <property type="entry name" value="potato_inhibit"/>
    <property type="match status" value="1"/>
</dbReference>
<dbReference type="Gene3D" id="3.30.10.10">
    <property type="entry name" value="Trypsin Inhibitor V, subunit A"/>
    <property type="match status" value="1"/>
</dbReference>
<sequence>MDEPNWSPYPPCQSSLCASVMCCSFHHKYRVTWPELVGAEPQKAKAVIEHDNPYVSAVILHRGEATLDDFCCNRVWVKLDANNRVFIVPQVG</sequence>
<gene>
    <name evidence="4" type="ORF">SHERM_16258</name>
</gene>
<dbReference type="OrthoDB" id="910270at2759"/>
<dbReference type="SUPFAM" id="SSF54654">
    <property type="entry name" value="CI-2 family of serine protease inhibitors"/>
    <property type="match status" value="1"/>
</dbReference>
<keyword evidence="3" id="KW-0722">Serine protease inhibitor</keyword>
<dbReference type="EMBL" id="CACSLK010014214">
    <property type="protein sequence ID" value="CAA0816392.1"/>
    <property type="molecule type" value="Genomic_DNA"/>
</dbReference>
<reference evidence="4" key="1">
    <citation type="submission" date="2019-12" db="EMBL/GenBank/DDBJ databases">
        <authorList>
            <person name="Scholes J."/>
        </authorList>
    </citation>
    <scope>NUCLEOTIDE SEQUENCE</scope>
</reference>
<dbReference type="GO" id="GO:0009611">
    <property type="term" value="P:response to wounding"/>
    <property type="evidence" value="ECO:0007669"/>
    <property type="project" value="InterPro"/>
</dbReference>
<evidence type="ECO:0000256" key="2">
    <source>
        <dbReference type="ARBA" id="ARBA00022690"/>
    </source>
</evidence>
<dbReference type="InterPro" id="IPR036354">
    <property type="entry name" value="Prot_inh_pot1_sf"/>
</dbReference>
<evidence type="ECO:0000313" key="4">
    <source>
        <dbReference type="EMBL" id="CAA0816392.1"/>
    </source>
</evidence>
<dbReference type="PANTHER" id="PTHR33091:SF29">
    <property type="entry name" value="SUBTILISIN INHIBITOR 1"/>
    <property type="match status" value="1"/>
</dbReference>
<dbReference type="AlphaFoldDB" id="A0A9N7R5V7"/>
<dbReference type="InterPro" id="IPR000864">
    <property type="entry name" value="Prot_inh_pot1"/>
</dbReference>
<evidence type="ECO:0000256" key="3">
    <source>
        <dbReference type="ARBA" id="ARBA00022900"/>
    </source>
</evidence>
<comment type="similarity">
    <text evidence="1">Belongs to the protease inhibitor I13 (potato type I serine protease inhibitor) family.</text>
</comment>
<accession>A0A9N7R5V7</accession>
<dbReference type="Proteomes" id="UP001153555">
    <property type="component" value="Unassembled WGS sequence"/>
</dbReference>
<dbReference type="PANTHER" id="PTHR33091">
    <property type="entry name" value="PROTEIN, PUTATIVE, EXPRESSED-RELATED"/>
    <property type="match status" value="1"/>
</dbReference>
<keyword evidence="5" id="KW-1185">Reference proteome</keyword>
<evidence type="ECO:0000256" key="1">
    <source>
        <dbReference type="ARBA" id="ARBA00008210"/>
    </source>
</evidence>
<protein>
    <submittedName>
        <fullName evidence="4">Serine protease inhibitor- potato inhibitor I-type family protein</fullName>
    </submittedName>
</protein>
<keyword evidence="2" id="KW-0646">Protease inhibitor</keyword>
<proteinExistence type="inferred from homology"/>
<dbReference type="GO" id="GO:0004867">
    <property type="term" value="F:serine-type endopeptidase inhibitor activity"/>
    <property type="evidence" value="ECO:0007669"/>
    <property type="project" value="UniProtKB-KW"/>
</dbReference>
<evidence type="ECO:0000313" key="5">
    <source>
        <dbReference type="Proteomes" id="UP001153555"/>
    </source>
</evidence>
<name>A0A9N7R5V7_STRHE</name>
<organism evidence="4 5">
    <name type="scientific">Striga hermonthica</name>
    <name type="common">Purple witchweed</name>
    <name type="synonym">Buchnera hermonthica</name>
    <dbReference type="NCBI Taxonomy" id="68872"/>
    <lineage>
        <taxon>Eukaryota</taxon>
        <taxon>Viridiplantae</taxon>
        <taxon>Streptophyta</taxon>
        <taxon>Embryophyta</taxon>
        <taxon>Tracheophyta</taxon>
        <taxon>Spermatophyta</taxon>
        <taxon>Magnoliopsida</taxon>
        <taxon>eudicotyledons</taxon>
        <taxon>Gunneridae</taxon>
        <taxon>Pentapetalae</taxon>
        <taxon>asterids</taxon>
        <taxon>lamiids</taxon>
        <taxon>Lamiales</taxon>
        <taxon>Orobanchaceae</taxon>
        <taxon>Buchnereae</taxon>
        <taxon>Striga</taxon>
    </lineage>
</organism>
<comment type="caution">
    <text evidence="4">The sequence shown here is derived from an EMBL/GenBank/DDBJ whole genome shotgun (WGS) entry which is preliminary data.</text>
</comment>